<evidence type="ECO:0000313" key="1">
    <source>
        <dbReference type="EMBL" id="ACN26751.1"/>
    </source>
</evidence>
<reference evidence="1" key="1">
    <citation type="journal article" date="2009" name="PLoS Genet.">
        <title>Sequencing, mapping, and analysis of 27,455 maize full-length cDNAs.</title>
        <authorList>
            <person name="Soderlund C."/>
            <person name="Descour A."/>
            <person name="Kudrna D."/>
            <person name="Bomhoff M."/>
            <person name="Boyd L."/>
            <person name="Currie J."/>
            <person name="Angelova A."/>
            <person name="Collura K."/>
            <person name="Wissotski M."/>
            <person name="Ashley E."/>
            <person name="Morrow D."/>
            <person name="Fernandes J."/>
            <person name="Walbot V."/>
            <person name="Yu Y."/>
        </authorList>
    </citation>
    <scope>NUCLEOTIDE SEQUENCE</scope>
    <source>
        <strain evidence="1">B73</strain>
    </source>
</reference>
<accession>C0HI98</accession>
<protein>
    <submittedName>
        <fullName evidence="1">Uncharacterized protein</fullName>
    </submittedName>
</protein>
<dbReference type="EMBL" id="BT062054">
    <property type="protein sequence ID" value="ACN26751.1"/>
    <property type="molecule type" value="mRNA"/>
</dbReference>
<organism evidence="1">
    <name type="scientific">Zea mays</name>
    <name type="common">Maize</name>
    <dbReference type="NCBI Taxonomy" id="4577"/>
    <lineage>
        <taxon>Eukaryota</taxon>
        <taxon>Viridiplantae</taxon>
        <taxon>Streptophyta</taxon>
        <taxon>Embryophyta</taxon>
        <taxon>Tracheophyta</taxon>
        <taxon>Spermatophyta</taxon>
        <taxon>Magnoliopsida</taxon>
        <taxon>Liliopsida</taxon>
        <taxon>Poales</taxon>
        <taxon>Poaceae</taxon>
        <taxon>PACMAD clade</taxon>
        <taxon>Panicoideae</taxon>
        <taxon>Andropogonodae</taxon>
        <taxon>Andropogoneae</taxon>
        <taxon>Tripsacinae</taxon>
        <taxon>Zea</taxon>
    </lineage>
</organism>
<dbReference type="AlphaFoldDB" id="C0HI98"/>
<sequence length="82" mass="9570">MVCRRVRCSCIGTEWKDEGAEAPPWLQSSGHLKLERSWKRERIRRCTATKQTFFACMSRRKGHLGTAQLSEMCYNLPLHTEN</sequence>
<name>C0HI98_MAIZE</name>
<proteinExistence type="evidence at transcript level"/>